<keyword evidence="2" id="KW-0472">Membrane</keyword>
<dbReference type="GO" id="GO:0004519">
    <property type="term" value="F:endonuclease activity"/>
    <property type="evidence" value="ECO:0007669"/>
    <property type="project" value="UniProtKB-KW"/>
</dbReference>
<feature type="region of interest" description="Disordered" evidence="1">
    <location>
        <begin position="83"/>
        <end position="136"/>
    </location>
</feature>
<organism evidence="4 5">
    <name type="scientific">Aerococcus urinaeequi</name>
    <dbReference type="NCBI Taxonomy" id="51665"/>
    <lineage>
        <taxon>Bacteria</taxon>
        <taxon>Bacillati</taxon>
        <taxon>Bacillota</taxon>
        <taxon>Bacilli</taxon>
        <taxon>Lactobacillales</taxon>
        <taxon>Aerococcaceae</taxon>
        <taxon>Aerococcus</taxon>
    </lineage>
</organism>
<feature type="transmembrane region" description="Helical" evidence="2">
    <location>
        <begin position="32"/>
        <end position="48"/>
    </location>
</feature>
<evidence type="ECO:0000313" key="5">
    <source>
        <dbReference type="Proteomes" id="UP000595091"/>
    </source>
</evidence>
<keyword evidence="4" id="KW-0378">Hydrolase</keyword>
<keyword evidence="4" id="KW-0540">Nuclease</keyword>
<dbReference type="Gene3D" id="3.40.570.10">
    <property type="entry name" value="Extracellular Endonuclease, subunit A"/>
    <property type="match status" value="1"/>
</dbReference>
<feature type="compositionally biased region" description="Basic and acidic residues" evidence="1">
    <location>
        <begin position="83"/>
        <end position="97"/>
    </location>
</feature>
<keyword evidence="2" id="KW-0812">Transmembrane</keyword>
<feature type="domain" description="Type VII secretion system protein EssD-like" evidence="3">
    <location>
        <begin position="180"/>
        <end position="309"/>
    </location>
</feature>
<reference evidence="4 5" key="1">
    <citation type="submission" date="2020-10" db="EMBL/GenBank/DDBJ databases">
        <title>Plasmid carrying two tetracycline resistance determinant.</title>
        <authorList>
            <person name="Yang Q."/>
        </authorList>
    </citation>
    <scope>NUCLEOTIDE SEQUENCE [LARGE SCALE GENOMIC DNA]</scope>
    <source>
        <strain evidence="4 5">T43</strain>
    </source>
</reference>
<dbReference type="Proteomes" id="UP000595091">
    <property type="component" value="Chromosome"/>
</dbReference>
<evidence type="ECO:0000259" key="3">
    <source>
        <dbReference type="Pfam" id="PF13930"/>
    </source>
</evidence>
<accession>A0A7M1KRF0</accession>
<dbReference type="InterPro" id="IPR044929">
    <property type="entry name" value="DNA/RNA_non-sp_Endonuclease_sf"/>
</dbReference>
<sequence>MEIWYDKRQRFSEREALLVAGRNQNGPKDKRLFAMLVLAGLILFLWVGNRMAEERLAEPVEVAKEVSRTSSIYQEILEDHQLASESSRVRQADEGNKNDQASSSIENSSGDGASSSSESESSGDSTSESQQGASSLEEADDLGQLYHQNPPSVPGGQAYVEVNDNVPIFTDADLTDVEESWERYSPLDDLGRVSEANALLGADLMPAESEQREALTAITPTGWQQNRYDIVSAGWLYNRSHLIGFQLTGQQDNLLNLMTGTRYFNVDGMLPFENYVAAYVEDSENHVRYRITPLFMGDELLARGIFMEAYSIEDDGELQFHVYIPNNQPGIEIDYSDGSNQLAI</sequence>
<keyword evidence="2" id="KW-1133">Transmembrane helix</keyword>
<proteinExistence type="predicted"/>
<protein>
    <submittedName>
        <fullName evidence="4">DNA/RNA non-specific endonuclease</fullName>
    </submittedName>
</protein>
<gene>
    <name evidence="4" type="ORF">IMX20_07295</name>
</gene>
<dbReference type="Pfam" id="PF13930">
    <property type="entry name" value="Endonuclea_NS_2"/>
    <property type="match status" value="1"/>
</dbReference>
<keyword evidence="4" id="KW-0255">Endonuclease</keyword>
<evidence type="ECO:0000256" key="1">
    <source>
        <dbReference type="SAM" id="MobiDB-lite"/>
    </source>
</evidence>
<feature type="compositionally biased region" description="Low complexity" evidence="1">
    <location>
        <begin position="102"/>
        <end position="129"/>
    </location>
</feature>
<name>A0A7M1KRF0_9LACT</name>
<evidence type="ECO:0000256" key="2">
    <source>
        <dbReference type="SAM" id="Phobius"/>
    </source>
</evidence>
<dbReference type="EMBL" id="CP063065">
    <property type="protein sequence ID" value="QOQ78785.1"/>
    <property type="molecule type" value="Genomic_DNA"/>
</dbReference>
<dbReference type="AlphaFoldDB" id="A0A7M1KRF0"/>
<evidence type="ECO:0000313" key="4">
    <source>
        <dbReference type="EMBL" id="QOQ78785.1"/>
    </source>
</evidence>
<dbReference type="InterPro" id="IPR044927">
    <property type="entry name" value="Endonuclea_NS_2"/>
</dbReference>